<gene>
    <name evidence="1" type="ORF">BDBG_17532</name>
</gene>
<dbReference type="AlphaFoldDB" id="A0A179UUK0"/>
<accession>A0A179UUK0</accession>
<proteinExistence type="predicted"/>
<reference evidence="2" key="1">
    <citation type="journal article" date="2015" name="PLoS Genet.">
        <title>The dynamic genome and transcriptome of the human fungal pathogen Blastomyces and close relative Emmonsia.</title>
        <authorList>
            <person name="Munoz J.F."/>
            <person name="Gauthier G.M."/>
            <person name="Desjardins C.A."/>
            <person name="Gallo J.E."/>
            <person name="Holder J."/>
            <person name="Sullivan T.D."/>
            <person name="Marty A.J."/>
            <person name="Carmen J.C."/>
            <person name="Chen Z."/>
            <person name="Ding L."/>
            <person name="Gujja S."/>
            <person name="Magrini V."/>
            <person name="Misas E."/>
            <person name="Mitreva M."/>
            <person name="Priest M."/>
            <person name="Saif S."/>
            <person name="Whiston E.A."/>
            <person name="Young S."/>
            <person name="Zeng Q."/>
            <person name="Goldman W.E."/>
            <person name="Mardis E.R."/>
            <person name="Taylor J.W."/>
            <person name="McEwen J.G."/>
            <person name="Clay O.K."/>
            <person name="Klein B.S."/>
            <person name="Cuomo C.A."/>
        </authorList>
    </citation>
    <scope>NUCLEOTIDE SEQUENCE [LARGE SCALE GENOMIC DNA]</scope>
    <source>
        <strain evidence="2">SLH14081</strain>
    </source>
</reference>
<protein>
    <submittedName>
        <fullName evidence="1">Uncharacterized protein</fullName>
    </submittedName>
</protein>
<sequence>MFQKINTKSHSRTALLNLAYLRQKDTKRYLGNSIQYITSGQL</sequence>
<evidence type="ECO:0000313" key="2">
    <source>
        <dbReference type="Proteomes" id="UP000002038"/>
    </source>
</evidence>
<dbReference type="VEuPathDB" id="FungiDB:BDBG_17532"/>
<organism evidence="1 2">
    <name type="scientific">Blastomyces gilchristii (strain SLH14081)</name>
    <name type="common">Blastomyces dermatitidis</name>
    <dbReference type="NCBI Taxonomy" id="559298"/>
    <lineage>
        <taxon>Eukaryota</taxon>
        <taxon>Fungi</taxon>
        <taxon>Dikarya</taxon>
        <taxon>Ascomycota</taxon>
        <taxon>Pezizomycotina</taxon>
        <taxon>Eurotiomycetes</taxon>
        <taxon>Eurotiomycetidae</taxon>
        <taxon>Onygenales</taxon>
        <taxon>Ajellomycetaceae</taxon>
        <taxon>Blastomyces</taxon>
    </lineage>
</organism>
<keyword evidence="2" id="KW-1185">Reference proteome</keyword>
<dbReference type="RefSeq" id="XP_031579871.1">
    <property type="nucleotide sequence ID" value="XM_031725225.1"/>
</dbReference>
<evidence type="ECO:0000313" key="1">
    <source>
        <dbReference type="EMBL" id="OAT11473.1"/>
    </source>
</evidence>
<dbReference type="EMBL" id="GG657464">
    <property type="protein sequence ID" value="OAT11473.1"/>
    <property type="molecule type" value="Genomic_DNA"/>
</dbReference>
<name>A0A179UUK0_BLAGS</name>
<dbReference type="Proteomes" id="UP000002038">
    <property type="component" value="Unassembled WGS sequence"/>
</dbReference>
<dbReference type="GeneID" id="42529201"/>
<dbReference type="KEGG" id="bgh:BDBG_17532"/>